<feature type="compositionally biased region" description="Gly residues" evidence="2">
    <location>
        <begin position="252"/>
        <end position="278"/>
    </location>
</feature>
<comment type="similarity">
    <text evidence="1">Belongs to the mycobacterial PPE family.</text>
</comment>
<evidence type="ECO:0000313" key="5">
    <source>
        <dbReference type="Proteomes" id="UP000183376"/>
    </source>
</evidence>
<gene>
    <name evidence="4" type="ORF">SAMN04489726_4168</name>
</gene>
<feature type="compositionally biased region" description="Basic and acidic residues" evidence="2">
    <location>
        <begin position="224"/>
        <end position="237"/>
    </location>
</feature>
<accession>A0A1G9XES6</accession>
<feature type="region of interest" description="Disordered" evidence="2">
    <location>
        <begin position="162"/>
        <end position="336"/>
    </location>
</feature>
<reference evidence="4 5" key="1">
    <citation type="submission" date="2016-10" db="EMBL/GenBank/DDBJ databases">
        <authorList>
            <person name="de Groot N.N."/>
        </authorList>
    </citation>
    <scope>NUCLEOTIDE SEQUENCE [LARGE SCALE GENOMIC DNA]</scope>
    <source>
        <strain evidence="4 5">DSM 44149</strain>
    </source>
</reference>
<dbReference type="InterPro" id="IPR000030">
    <property type="entry name" value="PPE_dom"/>
</dbReference>
<dbReference type="EMBL" id="LT629701">
    <property type="protein sequence ID" value="SDM95260.1"/>
    <property type="molecule type" value="Genomic_DNA"/>
</dbReference>
<evidence type="ECO:0000259" key="3">
    <source>
        <dbReference type="Pfam" id="PF00823"/>
    </source>
</evidence>
<evidence type="ECO:0000256" key="2">
    <source>
        <dbReference type="SAM" id="MobiDB-lite"/>
    </source>
</evidence>
<protein>
    <submittedName>
        <fullName evidence="4">PPE family protein</fullName>
    </submittedName>
</protein>
<evidence type="ECO:0000256" key="1">
    <source>
        <dbReference type="ARBA" id="ARBA00010652"/>
    </source>
</evidence>
<keyword evidence="5" id="KW-1185">Reference proteome</keyword>
<feature type="domain" description="PPE" evidence="3">
    <location>
        <begin position="6"/>
        <end position="161"/>
    </location>
</feature>
<organism evidence="4 5">
    <name type="scientific">Allokutzneria albata</name>
    <name type="common">Kibdelosporangium albatum</name>
    <dbReference type="NCBI Taxonomy" id="211114"/>
    <lineage>
        <taxon>Bacteria</taxon>
        <taxon>Bacillati</taxon>
        <taxon>Actinomycetota</taxon>
        <taxon>Actinomycetes</taxon>
        <taxon>Pseudonocardiales</taxon>
        <taxon>Pseudonocardiaceae</taxon>
        <taxon>Allokutzneria</taxon>
    </lineage>
</organism>
<dbReference type="Proteomes" id="UP000183376">
    <property type="component" value="Chromosome I"/>
</dbReference>
<dbReference type="Gene3D" id="1.20.1260.20">
    <property type="entry name" value="PPE superfamily"/>
    <property type="match status" value="1"/>
</dbReference>
<dbReference type="STRING" id="211114.SAMN04489726_4168"/>
<dbReference type="SUPFAM" id="SSF140459">
    <property type="entry name" value="PE/PPE dimer-like"/>
    <property type="match status" value="1"/>
</dbReference>
<dbReference type="Pfam" id="PF00823">
    <property type="entry name" value="PPE"/>
    <property type="match status" value="1"/>
</dbReference>
<proteinExistence type="inferred from homology"/>
<feature type="compositionally biased region" description="Basic and acidic residues" evidence="2">
    <location>
        <begin position="327"/>
        <end position="336"/>
    </location>
</feature>
<name>A0A1G9XES6_ALLAB</name>
<evidence type="ECO:0000313" key="4">
    <source>
        <dbReference type="EMBL" id="SDM95260.1"/>
    </source>
</evidence>
<feature type="compositionally biased region" description="Gly residues" evidence="2">
    <location>
        <begin position="173"/>
        <end position="193"/>
    </location>
</feature>
<sequence length="358" mass="36522">MDVNRNWMAIPHLTLYNKIHEGPGPNGHLASMLYTAELMKALGETSMSLSSALTSLGAVWEGEAAERATGKISSLKSWTAAACQSTHGRGQSIADQMNAFVHARNSMPEPKDVPSLEELGKSNALRDLFQLKEDREILEGAANEAHREAARVMQAYADAVNKPVPDYDEPPRFGGGDPGGPKPGPGGIGGGGRAITRPRGGDIGAGQQISEDGGGAVVPPIPDQRGEQGLELPDGKLGEVQQASYTPPPSTLGGGGGGLGSITGPGGAAVGGGAGAAVGGLVPRAGLPVSTPSTQPLAARPVPPAVRSTGGAGGRPGFMQPALGAGQRDEDQEHERKYEITDDIVGELPMVAPPVIGE</sequence>
<dbReference type="InterPro" id="IPR038332">
    <property type="entry name" value="PPE_sf"/>
</dbReference>
<dbReference type="AlphaFoldDB" id="A0A1G9XES6"/>